<dbReference type="EMBL" id="SDKC01000001">
    <property type="protein sequence ID" value="RXS74652.1"/>
    <property type="molecule type" value="Genomic_DNA"/>
</dbReference>
<dbReference type="GO" id="GO:0003723">
    <property type="term" value="F:RNA binding"/>
    <property type="evidence" value="ECO:0007669"/>
    <property type="project" value="InterPro"/>
</dbReference>
<dbReference type="Gene3D" id="1.10.10.10">
    <property type="entry name" value="Winged helix-like DNA-binding domain superfamily/Winged helix DNA-binding domain"/>
    <property type="match status" value="1"/>
</dbReference>
<dbReference type="AlphaFoldDB" id="A0A4Q1RGF4"/>
<dbReference type="OrthoDB" id="9808843at2"/>
<keyword evidence="3" id="KW-1185">Reference proteome</keyword>
<sequence length="182" mass="20526">MSVVVIVLPKLEDAKKIRKILMGHGFPQVFAYATASAALSEIREHESGMVISGYHLKDMYYTELADSLPPHFELVLLGSASTVSAADTGILSLTTPLKVYDLVNTAEMVLHQMERMAKKARKPKRRSEREENYIKNAKVLLMERNHLSEEEAHRYIQKSSMDNGTNMVETAQMILTLLFEEG</sequence>
<evidence type="ECO:0000313" key="2">
    <source>
        <dbReference type="EMBL" id="RXS74652.1"/>
    </source>
</evidence>
<comment type="caution">
    <text evidence="2">The sequence shown here is derived from an EMBL/GenBank/DDBJ whole genome shotgun (WGS) entry which is preliminary data.</text>
</comment>
<accession>A0A4Q1RGF4</accession>
<dbReference type="Pfam" id="PF03861">
    <property type="entry name" value="ANTAR"/>
    <property type="match status" value="1"/>
</dbReference>
<dbReference type="SUPFAM" id="SSF52172">
    <property type="entry name" value="CheY-like"/>
    <property type="match status" value="1"/>
</dbReference>
<evidence type="ECO:0000313" key="3">
    <source>
        <dbReference type="Proteomes" id="UP000290106"/>
    </source>
</evidence>
<feature type="domain" description="ANTAR" evidence="1">
    <location>
        <begin position="114"/>
        <end position="175"/>
    </location>
</feature>
<proteinExistence type="predicted"/>
<dbReference type="InterPro" id="IPR005561">
    <property type="entry name" value="ANTAR"/>
</dbReference>
<dbReference type="Proteomes" id="UP000290106">
    <property type="component" value="Unassembled WGS sequence"/>
</dbReference>
<name>A0A4Q1RGF4_9FIRM</name>
<dbReference type="RefSeq" id="WP_106491054.1">
    <property type="nucleotide sequence ID" value="NZ_SDKC01000001.1"/>
</dbReference>
<evidence type="ECO:0000259" key="1">
    <source>
        <dbReference type="PROSITE" id="PS50921"/>
    </source>
</evidence>
<protein>
    <submittedName>
        <fullName evidence="2">ANTAR domain-containing protein</fullName>
    </submittedName>
</protein>
<organism evidence="2 3">
    <name type="scientific">Blautia faecicola</name>
    <dbReference type="NCBI Taxonomy" id="2509240"/>
    <lineage>
        <taxon>Bacteria</taxon>
        <taxon>Bacillati</taxon>
        <taxon>Bacillota</taxon>
        <taxon>Clostridia</taxon>
        <taxon>Lachnospirales</taxon>
        <taxon>Lachnospiraceae</taxon>
        <taxon>Blautia</taxon>
    </lineage>
</organism>
<dbReference type="PROSITE" id="PS50921">
    <property type="entry name" value="ANTAR"/>
    <property type="match status" value="1"/>
</dbReference>
<reference evidence="2 3" key="1">
    <citation type="submission" date="2019-01" db="EMBL/GenBank/DDBJ databases">
        <title>Blautia sp. nov. KGMB01111 isolated human feces.</title>
        <authorList>
            <person name="Park J.-E."/>
            <person name="Kim J.-S."/>
            <person name="Park S.-H."/>
        </authorList>
    </citation>
    <scope>NUCLEOTIDE SEQUENCE [LARGE SCALE GENOMIC DNA]</scope>
    <source>
        <strain evidence="2 3">KGMB01111</strain>
    </source>
</reference>
<gene>
    <name evidence="2" type="ORF">ETP43_05130</name>
</gene>
<dbReference type="InterPro" id="IPR036388">
    <property type="entry name" value="WH-like_DNA-bd_sf"/>
</dbReference>
<dbReference type="SMART" id="SM01012">
    <property type="entry name" value="ANTAR"/>
    <property type="match status" value="1"/>
</dbReference>
<dbReference type="InterPro" id="IPR011006">
    <property type="entry name" value="CheY-like_superfamily"/>
</dbReference>